<organism evidence="2 3">
    <name type="scientific">Thalassiosira pseudonana</name>
    <name type="common">Marine diatom</name>
    <name type="synonym">Cyclotella nana</name>
    <dbReference type="NCBI Taxonomy" id="35128"/>
    <lineage>
        <taxon>Eukaryota</taxon>
        <taxon>Sar</taxon>
        <taxon>Stramenopiles</taxon>
        <taxon>Ochrophyta</taxon>
        <taxon>Bacillariophyta</taxon>
        <taxon>Coscinodiscophyceae</taxon>
        <taxon>Thalassiosirophycidae</taxon>
        <taxon>Thalassiosirales</taxon>
        <taxon>Thalassiosiraceae</taxon>
        <taxon>Thalassiosira</taxon>
    </lineage>
</organism>
<gene>
    <name evidence="2" type="ORF">THAPSDRAFT_5931</name>
</gene>
<feature type="region of interest" description="Disordered" evidence="1">
    <location>
        <begin position="42"/>
        <end position="80"/>
    </location>
</feature>
<evidence type="ECO:0000313" key="2">
    <source>
        <dbReference type="EMBL" id="EED91046.1"/>
    </source>
</evidence>
<reference evidence="2 3" key="2">
    <citation type="journal article" date="2008" name="Nature">
        <title>The Phaeodactylum genome reveals the evolutionary history of diatom genomes.</title>
        <authorList>
            <person name="Bowler C."/>
            <person name="Allen A.E."/>
            <person name="Badger J.H."/>
            <person name="Grimwood J."/>
            <person name="Jabbari K."/>
            <person name="Kuo A."/>
            <person name="Maheswari U."/>
            <person name="Martens C."/>
            <person name="Maumus F."/>
            <person name="Otillar R.P."/>
            <person name="Rayko E."/>
            <person name="Salamov A."/>
            <person name="Vandepoele K."/>
            <person name="Beszteri B."/>
            <person name="Gruber A."/>
            <person name="Heijde M."/>
            <person name="Katinka M."/>
            <person name="Mock T."/>
            <person name="Valentin K."/>
            <person name="Verret F."/>
            <person name="Berges J.A."/>
            <person name="Brownlee C."/>
            <person name="Cadoret J.P."/>
            <person name="Chiovitti A."/>
            <person name="Choi C.J."/>
            <person name="Coesel S."/>
            <person name="De Martino A."/>
            <person name="Detter J.C."/>
            <person name="Durkin C."/>
            <person name="Falciatore A."/>
            <person name="Fournet J."/>
            <person name="Haruta M."/>
            <person name="Huysman M.J."/>
            <person name="Jenkins B.D."/>
            <person name="Jiroutova K."/>
            <person name="Jorgensen R.E."/>
            <person name="Joubert Y."/>
            <person name="Kaplan A."/>
            <person name="Kroger N."/>
            <person name="Kroth P.G."/>
            <person name="La Roche J."/>
            <person name="Lindquist E."/>
            <person name="Lommer M."/>
            <person name="Martin-Jezequel V."/>
            <person name="Lopez P.J."/>
            <person name="Lucas S."/>
            <person name="Mangogna M."/>
            <person name="McGinnis K."/>
            <person name="Medlin L.K."/>
            <person name="Montsant A."/>
            <person name="Oudot-Le Secq M.P."/>
            <person name="Napoli C."/>
            <person name="Obornik M."/>
            <person name="Parker M.S."/>
            <person name="Petit J.L."/>
            <person name="Porcel B.M."/>
            <person name="Poulsen N."/>
            <person name="Robison M."/>
            <person name="Rychlewski L."/>
            <person name="Rynearson T.A."/>
            <person name="Schmutz J."/>
            <person name="Shapiro H."/>
            <person name="Siaut M."/>
            <person name="Stanley M."/>
            <person name="Sussman M.R."/>
            <person name="Taylor A.R."/>
            <person name="Vardi A."/>
            <person name="von Dassow P."/>
            <person name="Vyverman W."/>
            <person name="Willis A."/>
            <person name="Wyrwicz L.S."/>
            <person name="Rokhsar D.S."/>
            <person name="Weissenbach J."/>
            <person name="Armbrust E.V."/>
            <person name="Green B.R."/>
            <person name="Van de Peer Y."/>
            <person name="Grigoriev I.V."/>
        </authorList>
    </citation>
    <scope>NUCLEOTIDE SEQUENCE [LARGE SCALE GENOMIC DNA]</scope>
    <source>
        <strain evidence="2 3">CCMP1335</strain>
    </source>
</reference>
<feature type="compositionally biased region" description="Basic residues" evidence="1">
    <location>
        <begin position="106"/>
        <end position="119"/>
    </location>
</feature>
<proteinExistence type="predicted"/>
<dbReference type="OMA" id="HNLANFQ"/>
<evidence type="ECO:0000256" key="1">
    <source>
        <dbReference type="SAM" id="MobiDB-lite"/>
    </source>
</evidence>
<dbReference type="eggNOG" id="ENOG502SU98">
    <property type="taxonomic scope" value="Eukaryota"/>
</dbReference>
<dbReference type="AlphaFoldDB" id="B8C528"/>
<dbReference type="GeneID" id="7448396"/>
<feature type="compositionally biased region" description="Low complexity" evidence="1">
    <location>
        <begin position="48"/>
        <end position="68"/>
    </location>
</feature>
<dbReference type="InParanoid" id="B8C528"/>
<keyword evidence="3" id="KW-1185">Reference proteome</keyword>
<dbReference type="HOGENOM" id="CLU_1079613_0_0_1"/>
<dbReference type="EMBL" id="CM000643">
    <property type="protein sequence ID" value="EED91046.1"/>
    <property type="molecule type" value="Genomic_DNA"/>
</dbReference>
<evidence type="ECO:0000313" key="3">
    <source>
        <dbReference type="Proteomes" id="UP000001449"/>
    </source>
</evidence>
<feature type="region of interest" description="Disordered" evidence="1">
    <location>
        <begin position="1"/>
        <end position="20"/>
    </location>
</feature>
<feature type="region of interest" description="Disordered" evidence="1">
    <location>
        <begin position="101"/>
        <end position="120"/>
    </location>
</feature>
<dbReference type="PaxDb" id="35128-Thaps5931"/>
<feature type="compositionally biased region" description="Polar residues" evidence="1">
    <location>
        <begin position="1"/>
        <end position="19"/>
    </location>
</feature>
<accession>B8C528</accession>
<reference evidence="2 3" key="1">
    <citation type="journal article" date="2004" name="Science">
        <title>The genome of the diatom Thalassiosira pseudonana: ecology, evolution, and metabolism.</title>
        <authorList>
            <person name="Armbrust E.V."/>
            <person name="Berges J.A."/>
            <person name="Bowler C."/>
            <person name="Green B.R."/>
            <person name="Martinez D."/>
            <person name="Putnam N.H."/>
            <person name="Zhou S."/>
            <person name="Allen A.E."/>
            <person name="Apt K.E."/>
            <person name="Bechner M."/>
            <person name="Brzezinski M.A."/>
            <person name="Chaal B.K."/>
            <person name="Chiovitti A."/>
            <person name="Davis A.K."/>
            <person name="Demarest M.S."/>
            <person name="Detter J.C."/>
            <person name="Glavina T."/>
            <person name="Goodstein D."/>
            <person name="Hadi M.Z."/>
            <person name="Hellsten U."/>
            <person name="Hildebrand M."/>
            <person name="Jenkins B.D."/>
            <person name="Jurka J."/>
            <person name="Kapitonov V.V."/>
            <person name="Kroger N."/>
            <person name="Lau W.W."/>
            <person name="Lane T.W."/>
            <person name="Larimer F.W."/>
            <person name="Lippmeier J.C."/>
            <person name="Lucas S."/>
            <person name="Medina M."/>
            <person name="Montsant A."/>
            <person name="Obornik M."/>
            <person name="Parker M.S."/>
            <person name="Palenik B."/>
            <person name="Pazour G.J."/>
            <person name="Richardson P.M."/>
            <person name="Rynearson T.A."/>
            <person name="Saito M.A."/>
            <person name="Schwartz D.C."/>
            <person name="Thamatrakoln K."/>
            <person name="Valentin K."/>
            <person name="Vardi A."/>
            <person name="Wilkerson F.P."/>
            <person name="Rokhsar D.S."/>
        </authorList>
    </citation>
    <scope>NUCLEOTIDE SEQUENCE [LARGE SCALE GENOMIC DNA]</scope>
    <source>
        <strain evidence="2 3">CCMP1335</strain>
    </source>
</reference>
<sequence>MSTASTSGAPSLTTASVISSDGWKRQLHTGSFSLQRSLNSNGIRSFASDSSSPTSDDNSSISDTSTPTQPTSISGSSQHDTWVQFQRSIAVTGFETGQTVKERTLGKKNRGGKADRKRKEREAELEAAISGVDNTQLKGGEFPSLRYSDEETERLLAQAYAAIPLRSGKRGTLNLKREKRRWWIKRQYDARKKYERKEEHTRRMAKRHAISEMIYKTKVGAVDVRESERKYQEGILKRWAVMNGHQAVEDGAGKEVSL</sequence>
<dbReference type="Proteomes" id="UP000001449">
    <property type="component" value="Chromosome 6"/>
</dbReference>
<feature type="compositionally biased region" description="Polar residues" evidence="1">
    <location>
        <begin position="69"/>
        <end position="80"/>
    </location>
</feature>
<name>B8C528_THAPS</name>
<dbReference type="RefSeq" id="XP_002290939.1">
    <property type="nucleotide sequence ID" value="XM_002290903.1"/>
</dbReference>
<protein>
    <submittedName>
        <fullName evidence="2">Uncharacterized protein</fullName>
    </submittedName>
</protein>
<dbReference type="KEGG" id="tps:THAPSDRAFT_5931"/>